<dbReference type="GO" id="GO:0000976">
    <property type="term" value="F:transcription cis-regulatory region binding"/>
    <property type="evidence" value="ECO:0007669"/>
    <property type="project" value="TreeGrafter"/>
</dbReference>
<dbReference type="EMBL" id="JYJB01000010">
    <property type="protein sequence ID" value="KJL45999.1"/>
    <property type="molecule type" value="Genomic_DNA"/>
</dbReference>
<reference evidence="6 7" key="1">
    <citation type="submission" date="2015-02" db="EMBL/GenBank/DDBJ databases">
        <title>Draft genome sequences of ten Microbacterium spp. with emphasis on heavy metal contaminated environments.</title>
        <authorList>
            <person name="Corretto E."/>
        </authorList>
    </citation>
    <scope>NUCLEOTIDE SEQUENCE [LARGE SCALE GENOMIC DNA]</scope>
    <source>
        <strain evidence="6 7">SA35</strain>
    </source>
</reference>
<dbReference type="Proteomes" id="UP000033900">
    <property type="component" value="Unassembled WGS sequence"/>
</dbReference>
<dbReference type="SUPFAM" id="SSF46689">
    <property type="entry name" value="Homeodomain-like"/>
    <property type="match status" value="1"/>
</dbReference>
<dbReference type="InterPro" id="IPR001647">
    <property type="entry name" value="HTH_TetR"/>
</dbReference>
<evidence type="ECO:0000256" key="3">
    <source>
        <dbReference type="ARBA" id="ARBA00023163"/>
    </source>
</evidence>
<dbReference type="RefSeq" id="WP_045258250.1">
    <property type="nucleotide sequence ID" value="NZ_JYJB01000010.1"/>
</dbReference>
<feature type="DNA-binding region" description="H-T-H motif" evidence="4">
    <location>
        <begin position="35"/>
        <end position="54"/>
    </location>
</feature>
<proteinExistence type="predicted"/>
<organism evidence="6 7">
    <name type="scientific">Microbacterium hydrocarbonoxydans</name>
    <dbReference type="NCBI Taxonomy" id="273678"/>
    <lineage>
        <taxon>Bacteria</taxon>
        <taxon>Bacillati</taxon>
        <taxon>Actinomycetota</taxon>
        <taxon>Actinomycetes</taxon>
        <taxon>Micrococcales</taxon>
        <taxon>Microbacteriaceae</taxon>
        <taxon>Microbacterium</taxon>
    </lineage>
</organism>
<dbReference type="PATRIC" id="fig|273678.4.peg.2621"/>
<dbReference type="PANTHER" id="PTHR30055">
    <property type="entry name" value="HTH-TYPE TRANSCRIPTIONAL REGULATOR RUTR"/>
    <property type="match status" value="1"/>
</dbReference>
<dbReference type="GO" id="GO:0003700">
    <property type="term" value="F:DNA-binding transcription factor activity"/>
    <property type="evidence" value="ECO:0007669"/>
    <property type="project" value="TreeGrafter"/>
</dbReference>
<dbReference type="Pfam" id="PF00440">
    <property type="entry name" value="TetR_N"/>
    <property type="match status" value="1"/>
</dbReference>
<name>A0A0M2HH40_9MICO</name>
<dbReference type="InterPro" id="IPR009057">
    <property type="entry name" value="Homeodomain-like_sf"/>
</dbReference>
<sequence>MTSEPRSRLSPEQRRAQLIAIGVAFLAEHPLDELTIDELATRAGVSRALIFHYFDSRQGVERAIVTTARDSLLLASEPRAELPPRERVHDTLLRIAGFVREHGGTFSSLIRGVASGDPAVRAIVDESRELNAQRLLEAFTELGNADTPALRVALRAWVAFTEDTLLELIVDRRVDDEAVVEFLEQTLDGVVAAAARARF</sequence>
<dbReference type="InterPro" id="IPR050109">
    <property type="entry name" value="HTH-type_TetR-like_transc_reg"/>
</dbReference>
<feature type="domain" description="HTH tetR-type" evidence="5">
    <location>
        <begin position="12"/>
        <end position="72"/>
    </location>
</feature>
<dbReference type="STRING" id="273678.RS84_02619"/>
<dbReference type="InterPro" id="IPR054129">
    <property type="entry name" value="DesT_TetR_C"/>
</dbReference>
<keyword evidence="7" id="KW-1185">Reference proteome</keyword>
<dbReference type="Gene3D" id="1.10.357.10">
    <property type="entry name" value="Tetracycline Repressor, domain 2"/>
    <property type="match status" value="1"/>
</dbReference>
<dbReference type="PROSITE" id="PS50977">
    <property type="entry name" value="HTH_TETR_2"/>
    <property type="match status" value="1"/>
</dbReference>
<evidence type="ECO:0000256" key="2">
    <source>
        <dbReference type="ARBA" id="ARBA00023125"/>
    </source>
</evidence>
<evidence type="ECO:0000256" key="4">
    <source>
        <dbReference type="PROSITE-ProRule" id="PRU00335"/>
    </source>
</evidence>
<dbReference type="PANTHER" id="PTHR30055:SF174">
    <property type="entry name" value="TRANSCRIPTIONAL REGULATORY PROTEIN (PROBABLY TETR-FAMILY)-RELATED"/>
    <property type="match status" value="1"/>
</dbReference>
<evidence type="ECO:0000259" key="5">
    <source>
        <dbReference type="PROSITE" id="PS50977"/>
    </source>
</evidence>
<evidence type="ECO:0000313" key="6">
    <source>
        <dbReference type="EMBL" id="KJL45999.1"/>
    </source>
</evidence>
<evidence type="ECO:0000256" key="1">
    <source>
        <dbReference type="ARBA" id="ARBA00023015"/>
    </source>
</evidence>
<dbReference type="AlphaFoldDB" id="A0A0M2HH40"/>
<dbReference type="Pfam" id="PF21943">
    <property type="entry name" value="TetR_C_46"/>
    <property type="match status" value="1"/>
</dbReference>
<gene>
    <name evidence="6" type="primary">betI_12</name>
    <name evidence="6" type="ORF">RS84_02619</name>
</gene>
<protein>
    <submittedName>
        <fullName evidence="6">HTH-type transcriptional regulator BetI</fullName>
    </submittedName>
</protein>
<keyword evidence="3" id="KW-0804">Transcription</keyword>
<evidence type="ECO:0000313" key="7">
    <source>
        <dbReference type="Proteomes" id="UP000033900"/>
    </source>
</evidence>
<keyword evidence="2 4" id="KW-0238">DNA-binding</keyword>
<keyword evidence="1" id="KW-0805">Transcription regulation</keyword>
<dbReference type="OrthoDB" id="8479950at2"/>
<accession>A0A0M2HH40</accession>
<comment type="caution">
    <text evidence="6">The sequence shown here is derived from an EMBL/GenBank/DDBJ whole genome shotgun (WGS) entry which is preliminary data.</text>
</comment>